<name>A0A2R3QFV3_9BURK</name>
<dbReference type="SUPFAM" id="SSF109604">
    <property type="entry name" value="HD-domain/PDEase-like"/>
    <property type="match status" value="1"/>
</dbReference>
<dbReference type="KEGG" id="mela:C6568_16350"/>
<dbReference type="OrthoDB" id="9780948at2"/>
<keyword evidence="2" id="KW-0378">Hydrolase</keyword>
<keyword evidence="3" id="KW-1185">Reference proteome</keyword>
<sequence length="450" mass="48838">MSDPRALPPASVPPGQDADQGHYLRAVADMASRCCVTTRQALYNEQGIKLLDQGVRVDSGLYDRLVRHKLRGHLDEQLAVEDMVDVQAVAQEAAAQCESDALIRMLVGARPDIGAAQLLALVRGMTLPQPLAFKLTVMREQRAELYRHSVRMMLASIFLGLASGMGARECVHLAAAALLHDIGVLHMSPAWSDPDRRLNVAERRELMAHPVTAALLIRAQQIYPASVAQAVLEHHECLDGSGYPRGLSGEQISPMGQVLMLAEVAAAFFEKYASDGAAQRLSLMLRMNHRKFAAPLAACLLPALDAQAAQAPLQVTPGQVQAQIELLSQAFADWDARCMALPPSAFAQDGGRCCVFVTQRLMILQKALFEAGSHPQQQAEALAYLQDDAQSLAELALLGREALWQLRSVADAVNGRWPKLQGSDDACDRAVLDWVQALLAQMQEMAIAAP</sequence>
<dbReference type="PANTHER" id="PTHR43155:SF2">
    <property type="entry name" value="CYCLIC DI-GMP PHOSPHODIESTERASE PA4108"/>
    <property type="match status" value="1"/>
</dbReference>
<gene>
    <name evidence="2" type="ORF">C6568_16350</name>
</gene>
<evidence type="ECO:0000313" key="3">
    <source>
        <dbReference type="Proteomes" id="UP000237925"/>
    </source>
</evidence>
<evidence type="ECO:0000313" key="2">
    <source>
        <dbReference type="EMBL" id="AVO50630.1"/>
    </source>
</evidence>
<proteinExistence type="predicted"/>
<dbReference type="InterPro" id="IPR003607">
    <property type="entry name" value="HD/PDEase_dom"/>
</dbReference>
<protein>
    <submittedName>
        <fullName evidence="2">Phosphohydrolase</fullName>
    </submittedName>
</protein>
<organism evidence="2 3">
    <name type="scientific">Melaminivora suipulveris</name>
    <dbReference type="NCBI Taxonomy" id="2109913"/>
    <lineage>
        <taxon>Bacteria</taxon>
        <taxon>Pseudomonadati</taxon>
        <taxon>Pseudomonadota</taxon>
        <taxon>Betaproteobacteria</taxon>
        <taxon>Burkholderiales</taxon>
        <taxon>Comamonadaceae</taxon>
        <taxon>Melaminivora</taxon>
    </lineage>
</organism>
<accession>A0A2R3QFV3</accession>
<dbReference type="PROSITE" id="PS51832">
    <property type="entry name" value="HD_GYP"/>
    <property type="match status" value="1"/>
</dbReference>
<dbReference type="PANTHER" id="PTHR43155">
    <property type="entry name" value="CYCLIC DI-GMP PHOSPHODIESTERASE PA4108-RELATED"/>
    <property type="match status" value="1"/>
</dbReference>
<dbReference type="RefSeq" id="WP_106685081.1">
    <property type="nucleotide sequence ID" value="NZ_CP027667.1"/>
</dbReference>
<feature type="domain" description="HD-GYP" evidence="1">
    <location>
        <begin position="123"/>
        <end position="319"/>
    </location>
</feature>
<dbReference type="EMBL" id="CP027667">
    <property type="protein sequence ID" value="AVO50630.1"/>
    <property type="molecule type" value="Genomic_DNA"/>
</dbReference>
<dbReference type="Proteomes" id="UP000237925">
    <property type="component" value="Chromosome"/>
</dbReference>
<dbReference type="InterPro" id="IPR037522">
    <property type="entry name" value="HD_GYP_dom"/>
</dbReference>
<evidence type="ECO:0000259" key="1">
    <source>
        <dbReference type="PROSITE" id="PS51832"/>
    </source>
</evidence>
<reference evidence="2 3" key="1">
    <citation type="submission" date="2018-03" db="EMBL/GenBank/DDBJ databases">
        <title>Genome sequencing of Melaminivora sp.</title>
        <authorList>
            <person name="Kim S.-J."/>
            <person name="Heo J."/>
            <person name="Ahn J.-H."/>
            <person name="Kwon S.-W."/>
        </authorList>
    </citation>
    <scope>NUCLEOTIDE SEQUENCE [LARGE SCALE GENOMIC DNA]</scope>
    <source>
        <strain evidence="2 3">SC2-9</strain>
    </source>
</reference>
<dbReference type="AlphaFoldDB" id="A0A2R3QFV3"/>
<dbReference type="CDD" id="cd00077">
    <property type="entry name" value="HDc"/>
    <property type="match status" value="1"/>
</dbReference>
<dbReference type="Gene3D" id="1.10.3210.10">
    <property type="entry name" value="Hypothetical protein af1432"/>
    <property type="match status" value="1"/>
</dbReference>
<dbReference type="Pfam" id="PF13487">
    <property type="entry name" value="HD_5"/>
    <property type="match status" value="1"/>
</dbReference>
<dbReference type="GO" id="GO:0008081">
    <property type="term" value="F:phosphoric diester hydrolase activity"/>
    <property type="evidence" value="ECO:0007669"/>
    <property type="project" value="UniProtKB-ARBA"/>
</dbReference>